<keyword evidence="3 6" id="KW-0812">Transmembrane</keyword>
<accession>A0ABN2ST11</accession>
<evidence type="ECO:0000256" key="5">
    <source>
        <dbReference type="ARBA" id="ARBA00023136"/>
    </source>
</evidence>
<dbReference type="Pfam" id="PF13396">
    <property type="entry name" value="PLDc_N"/>
    <property type="match status" value="1"/>
</dbReference>
<evidence type="ECO:0000256" key="2">
    <source>
        <dbReference type="ARBA" id="ARBA00022475"/>
    </source>
</evidence>
<dbReference type="Proteomes" id="UP001500326">
    <property type="component" value="Unassembled WGS sequence"/>
</dbReference>
<organism evidence="8 9">
    <name type="scientific">Microbacterium pumilum</name>
    <dbReference type="NCBI Taxonomy" id="344165"/>
    <lineage>
        <taxon>Bacteria</taxon>
        <taxon>Bacillati</taxon>
        <taxon>Actinomycetota</taxon>
        <taxon>Actinomycetes</taxon>
        <taxon>Micrococcales</taxon>
        <taxon>Microbacteriaceae</taxon>
        <taxon>Microbacterium</taxon>
    </lineage>
</organism>
<evidence type="ECO:0000313" key="9">
    <source>
        <dbReference type="Proteomes" id="UP001500326"/>
    </source>
</evidence>
<dbReference type="EMBL" id="BAAAOH010000001">
    <property type="protein sequence ID" value="GAA1992070.1"/>
    <property type="molecule type" value="Genomic_DNA"/>
</dbReference>
<proteinExistence type="predicted"/>
<feature type="domain" description="Cardiolipin synthase N-terminal" evidence="7">
    <location>
        <begin position="26"/>
        <end position="67"/>
    </location>
</feature>
<comment type="subcellular location">
    <subcellularLocation>
        <location evidence="1">Cell membrane</location>
        <topology evidence="1">Multi-pass membrane protein</topology>
    </subcellularLocation>
</comment>
<feature type="transmembrane region" description="Helical" evidence="6">
    <location>
        <begin position="47"/>
        <end position="66"/>
    </location>
</feature>
<name>A0ABN2ST11_9MICO</name>
<reference evidence="8 9" key="1">
    <citation type="journal article" date="2019" name="Int. J. Syst. Evol. Microbiol.">
        <title>The Global Catalogue of Microorganisms (GCM) 10K type strain sequencing project: providing services to taxonomists for standard genome sequencing and annotation.</title>
        <authorList>
            <consortium name="The Broad Institute Genomics Platform"/>
            <consortium name="The Broad Institute Genome Sequencing Center for Infectious Disease"/>
            <person name="Wu L."/>
            <person name="Ma J."/>
        </authorList>
    </citation>
    <scope>NUCLEOTIDE SEQUENCE [LARGE SCALE GENOMIC DNA]</scope>
    <source>
        <strain evidence="8 9">JCM 14902</strain>
    </source>
</reference>
<feature type="transmembrane region" description="Helical" evidence="6">
    <location>
        <begin position="12"/>
        <end position="35"/>
    </location>
</feature>
<keyword evidence="9" id="KW-1185">Reference proteome</keyword>
<gene>
    <name evidence="8" type="ORF">GCM10009777_29420</name>
</gene>
<comment type="caution">
    <text evidence="8">The sequence shown here is derived from an EMBL/GenBank/DDBJ whole genome shotgun (WGS) entry which is preliminary data.</text>
</comment>
<dbReference type="RefSeq" id="WP_344063809.1">
    <property type="nucleotide sequence ID" value="NZ_BAAAOH010000001.1"/>
</dbReference>
<keyword evidence="2" id="KW-1003">Cell membrane</keyword>
<evidence type="ECO:0000259" key="7">
    <source>
        <dbReference type="Pfam" id="PF13396"/>
    </source>
</evidence>
<evidence type="ECO:0000256" key="6">
    <source>
        <dbReference type="SAM" id="Phobius"/>
    </source>
</evidence>
<evidence type="ECO:0000256" key="4">
    <source>
        <dbReference type="ARBA" id="ARBA00022989"/>
    </source>
</evidence>
<evidence type="ECO:0000313" key="8">
    <source>
        <dbReference type="EMBL" id="GAA1992070.1"/>
    </source>
</evidence>
<keyword evidence="5 6" id="KW-0472">Membrane</keyword>
<evidence type="ECO:0000256" key="1">
    <source>
        <dbReference type="ARBA" id="ARBA00004651"/>
    </source>
</evidence>
<keyword evidence="4 6" id="KW-1133">Transmembrane helix</keyword>
<sequence length="71" mass="8133">MTHEHRELARPARFGLTVLGLVQVAFAFLAAWDLWHRPESQVNGRKAVWAPVLLVNWLGPAAYFLFGIKYK</sequence>
<protein>
    <recommendedName>
        <fullName evidence="7">Cardiolipin synthase N-terminal domain-containing protein</fullName>
    </recommendedName>
</protein>
<dbReference type="InterPro" id="IPR027379">
    <property type="entry name" value="CLS_N"/>
</dbReference>
<evidence type="ECO:0000256" key="3">
    <source>
        <dbReference type="ARBA" id="ARBA00022692"/>
    </source>
</evidence>